<dbReference type="InterPro" id="IPR050065">
    <property type="entry name" value="GlmU-like"/>
</dbReference>
<feature type="region of interest" description="Linker" evidence="18">
    <location>
        <begin position="227"/>
        <end position="247"/>
    </location>
</feature>
<evidence type="ECO:0000256" key="9">
    <source>
        <dbReference type="ARBA" id="ARBA00022842"/>
    </source>
</evidence>
<dbReference type="Gene3D" id="3.90.550.10">
    <property type="entry name" value="Spore Coat Polysaccharide Biosynthesis Protein SpsA, Chain A"/>
    <property type="match status" value="1"/>
</dbReference>
<dbReference type="Pfam" id="PF14602">
    <property type="entry name" value="Hexapep_2"/>
    <property type="match status" value="1"/>
</dbReference>
<dbReference type="InterPro" id="IPR005882">
    <property type="entry name" value="Bifunctional_GlmU"/>
</dbReference>
<gene>
    <name evidence="18 21" type="primary">glmU</name>
    <name evidence="21" type="ORF">H4O21_17240</name>
</gene>
<dbReference type="AlphaFoldDB" id="A0A839IUJ3"/>
<keyword evidence="11 18" id="KW-0573">Peptidoglycan synthesis</keyword>
<dbReference type="GO" id="GO:0006048">
    <property type="term" value="P:UDP-N-acetylglucosamine biosynthetic process"/>
    <property type="evidence" value="ECO:0007669"/>
    <property type="project" value="UniProtKB-UniPathway"/>
</dbReference>
<dbReference type="PANTHER" id="PTHR43584">
    <property type="entry name" value="NUCLEOTIDYL TRANSFERASE"/>
    <property type="match status" value="1"/>
</dbReference>
<dbReference type="UniPathway" id="UPA00973"/>
<evidence type="ECO:0000256" key="15">
    <source>
        <dbReference type="ARBA" id="ARBA00048247"/>
    </source>
</evidence>
<name>A0A839IUJ3_9GAMM</name>
<comment type="catalytic activity">
    <reaction evidence="16 18">
        <text>N-acetyl-alpha-D-glucosamine 1-phosphate + UTP + H(+) = UDP-N-acetyl-alpha-D-glucosamine + diphosphate</text>
        <dbReference type="Rhea" id="RHEA:13509"/>
        <dbReference type="ChEBI" id="CHEBI:15378"/>
        <dbReference type="ChEBI" id="CHEBI:33019"/>
        <dbReference type="ChEBI" id="CHEBI:46398"/>
        <dbReference type="ChEBI" id="CHEBI:57705"/>
        <dbReference type="ChEBI" id="CHEBI:57776"/>
        <dbReference type="EC" id="2.7.7.23"/>
    </reaction>
</comment>
<dbReference type="Gene3D" id="2.160.10.10">
    <property type="entry name" value="Hexapeptide repeat proteins"/>
    <property type="match status" value="1"/>
</dbReference>
<keyword evidence="8 18" id="KW-0677">Repeat</keyword>
<feature type="binding site" evidence="18">
    <location>
        <position position="420"/>
    </location>
    <ligand>
        <name>acetyl-CoA</name>
        <dbReference type="ChEBI" id="CHEBI:57288"/>
    </ligand>
</feature>
<evidence type="ECO:0000256" key="10">
    <source>
        <dbReference type="ARBA" id="ARBA00022960"/>
    </source>
</evidence>
<feature type="binding site" evidence="18">
    <location>
        <position position="224"/>
    </location>
    <ligand>
        <name>UDP-N-acetyl-alpha-D-glucosamine</name>
        <dbReference type="ChEBI" id="CHEBI:57705"/>
    </ligand>
</feature>
<keyword evidence="12 18" id="KW-0511">Multifunctional enzyme</keyword>
<feature type="domain" description="Mannose-1-phosphate guanyltransferase C-terminal" evidence="20">
    <location>
        <begin position="267"/>
        <end position="332"/>
    </location>
</feature>
<comment type="pathway">
    <text evidence="18">Nucleotide-sugar biosynthesis; UDP-N-acetyl-alpha-D-glucosamine biosynthesis; UDP-N-acetyl-alpha-D-glucosamine from N-acetyl-alpha-D-glucosamine 1-phosphate: step 1/1.</text>
</comment>
<dbReference type="NCBIfam" id="TIGR01173">
    <property type="entry name" value="glmU"/>
    <property type="match status" value="1"/>
</dbReference>
<feature type="binding site" evidence="18">
    <location>
        <position position="224"/>
    </location>
    <ligand>
        <name>Mg(2+)</name>
        <dbReference type="ChEBI" id="CHEBI:18420"/>
    </ligand>
</feature>
<reference evidence="21 22" key="1">
    <citation type="submission" date="2020-08" db="EMBL/GenBank/DDBJ databases">
        <title>Oceanospirillum sp. nov. isolated from marine sediment.</title>
        <authorList>
            <person name="Ji X."/>
        </authorList>
    </citation>
    <scope>NUCLEOTIDE SEQUENCE [LARGE SCALE GENOMIC DNA]</scope>
    <source>
        <strain evidence="21 22">D5</strain>
    </source>
</reference>
<dbReference type="GO" id="GO:0071555">
    <property type="term" value="P:cell wall organization"/>
    <property type="evidence" value="ECO:0007669"/>
    <property type="project" value="UniProtKB-KW"/>
</dbReference>
<keyword evidence="5 18" id="KW-0808">Transferase</keyword>
<feature type="binding site" evidence="18">
    <location>
        <position position="363"/>
    </location>
    <ligand>
        <name>UDP-N-acetyl-alpha-D-glucosamine</name>
        <dbReference type="ChEBI" id="CHEBI:57705"/>
    </ligand>
</feature>
<dbReference type="GO" id="GO:0000287">
    <property type="term" value="F:magnesium ion binding"/>
    <property type="evidence" value="ECO:0007669"/>
    <property type="project" value="UniProtKB-UniRule"/>
</dbReference>
<feature type="binding site" evidence="18">
    <location>
        <position position="151"/>
    </location>
    <ligand>
        <name>UDP-N-acetyl-alpha-D-glucosamine</name>
        <dbReference type="ChEBI" id="CHEBI:57705"/>
    </ligand>
</feature>
<dbReference type="GO" id="GO:0003977">
    <property type="term" value="F:UDP-N-acetylglucosamine diphosphorylase activity"/>
    <property type="evidence" value="ECO:0007669"/>
    <property type="project" value="UniProtKB-UniRule"/>
</dbReference>
<keyword evidence="6 18" id="KW-0548">Nucleotidyltransferase</keyword>
<sequence>MITDIVILAAGQGTRMRSSLPKVLHTIAGQPMVEHVIRQAQAISDSRIHLVTGHGSDQVRDALADYDINYIMQTEQLGTGHAVAQALPALTEGSRVLILYGDVPLTPADVMQSMLNNVTENSMSLLTVELENPHGYGRIVRTAGAITAIVEHKDASESQRSIREINTGIMAVSQSHLARWLPELSCDNAQGEYYLTDIIAMAAKEKVAVVGSQPEFEQQVQGVNNRLQQAELERWYQLQQALVLMESGVSLADPARIDVRGTLTAGQDCFIDINTLFEGQVVLGNGVIVGANCVLKNCTVEEGTVIEPNSMIDQSKVAENCRIGPFARLRPQTELAAGAKIGNFVETKKSQIGAGAKVNHLTYIGDAEIGERANIGAGTITCNYDGVNKFKTKVGADAFIGSNSALVAPVSIGEKAVIGAGSTITKDVSDYALSVARGRQISKDNWKK</sequence>
<comment type="cofactor">
    <cofactor evidence="18">
        <name>Mg(2+)</name>
        <dbReference type="ChEBI" id="CHEBI:18420"/>
    </cofactor>
    <text evidence="18">Binds 1 Mg(2+) ion per subunit.</text>
</comment>
<feature type="binding site" evidence="18">
    <location>
        <position position="374"/>
    </location>
    <ligand>
        <name>UDP-N-acetyl-alpha-D-glucosamine</name>
        <dbReference type="ChEBI" id="CHEBI:57705"/>
    </ligand>
</feature>
<proteinExistence type="inferred from homology"/>
<evidence type="ECO:0000256" key="1">
    <source>
        <dbReference type="ARBA" id="ARBA00004496"/>
    </source>
</evidence>
<dbReference type="SUPFAM" id="SSF53448">
    <property type="entry name" value="Nucleotide-diphospho-sugar transferases"/>
    <property type="match status" value="1"/>
</dbReference>
<evidence type="ECO:0000259" key="19">
    <source>
        <dbReference type="Pfam" id="PF12804"/>
    </source>
</evidence>
<keyword evidence="10 18" id="KW-0133">Cell shape</keyword>
<feature type="binding site" evidence="18">
    <location>
        <begin position="383"/>
        <end position="384"/>
    </location>
    <ligand>
        <name>acetyl-CoA</name>
        <dbReference type="ChEBI" id="CHEBI:57288"/>
    </ligand>
</feature>
<comment type="pathway">
    <text evidence="18">Bacterial outer membrane biogenesis; LPS lipid A biosynthesis.</text>
</comment>
<comment type="subunit">
    <text evidence="18">Homotrimer.</text>
</comment>
<dbReference type="InterPro" id="IPR056729">
    <property type="entry name" value="GMPPB_C"/>
</dbReference>
<keyword evidence="14 18" id="KW-0961">Cell wall biogenesis/degradation</keyword>
<feature type="binding site" evidence="18">
    <location>
        <position position="377"/>
    </location>
    <ligand>
        <name>acetyl-CoA</name>
        <dbReference type="ChEBI" id="CHEBI:57288"/>
    </ligand>
</feature>
<dbReference type="Pfam" id="PF25087">
    <property type="entry name" value="GMPPB_C"/>
    <property type="match status" value="1"/>
</dbReference>
<dbReference type="UniPathway" id="UPA00113">
    <property type="reaction ID" value="UER00532"/>
</dbReference>
<dbReference type="CDD" id="cd02540">
    <property type="entry name" value="GT2_GlmU_N_bac"/>
    <property type="match status" value="1"/>
</dbReference>
<keyword evidence="4 18" id="KW-0963">Cytoplasm</keyword>
<feature type="binding site" evidence="18">
    <location>
        <begin position="78"/>
        <end position="79"/>
    </location>
    <ligand>
        <name>UDP-N-acetyl-alpha-D-glucosamine</name>
        <dbReference type="ChEBI" id="CHEBI:57705"/>
    </ligand>
</feature>
<dbReference type="EMBL" id="JACJFM010000027">
    <property type="protein sequence ID" value="MBB1488352.1"/>
    <property type="molecule type" value="Genomic_DNA"/>
</dbReference>
<comment type="caution">
    <text evidence="21">The sequence shown here is derived from an EMBL/GenBank/DDBJ whole genome shotgun (WGS) entry which is preliminary data.</text>
</comment>
<accession>A0A839IUJ3</accession>
<dbReference type="Proteomes" id="UP000565262">
    <property type="component" value="Unassembled WGS sequence"/>
</dbReference>
<keyword evidence="22" id="KW-1185">Reference proteome</keyword>
<organism evidence="21 22">
    <name type="scientific">Oceanospirillum sediminis</name>
    <dbReference type="NCBI Taxonomy" id="2760088"/>
    <lineage>
        <taxon>Bacteria</taxon>
        <taxon>Pseudomonadati</taxon>
        <taxon>Pseudomonadota</taxon>
        <taxon>Gammaproteobacteria</taxon>
        <taxon>Oceanospirillales</taxon>
        <taxon>Oceanospirillaceae</taxon>
        <taxon>Oceanospirillum</taxon>
    </lineage>
</organism>
<dbReference type="GO" id="GO:0008360">
    <property type="term" value="P:regulation of cell shape"/>
    <property type="evidence" value="ECO:0007669"/>
    <property type="project" value="UniProtKB-KW"/>
</dbReference>
<comment type="function">
    <text evidence="17 18">Catalyzes the last two sequential reactions in the de novo biosynthetic pathway for UDP-N-acetylglucosamine (UDP-GlcNAc). The C-terminal domain catalyzes the transfer of acetyl group from acetyl coenzyme A to glucosamine-1-phosphate (GlcN-1-P) to produce N-acetylglucosamine-1-phosphate (GlcNAc-1-P), which is converted into UDP-GlcNAc by the transfer of uridine 5-monophosphate (from uridine 5-triphosphate), a reaction catalyzed by the N-terminal domain.</text>
</comment>
<dbReference type="PROSITE" id="PS00101">
    <property type="entry name" value="HEXAPEP_TRANSFERASES"/>
    <property type="match status" value="1"/>
</dbReference>
<evidence type="ECO:0000256" key="8">
    <source>
        <dbReference type="ARBA" id="ARBA00022737"/>
    </source>
</evidence>
<evidence type="ECO:0000256" key="12">
    <source>
        <dbReference type="ARBA" id="ARBA00023268"/>
    </source>
</evidence>
<dbReference type="InterPro" id="IPR029044">
    <property type="entry name" value="Nucleotide-diphossugar_trans"/>
</dbReference>
<dbReference type="GO" id="GO:0005737">
    <property type="term" value="C:cytoplasm"/>
    <property type="evidence" value="ECO:0007669"/>
    <property type="project" value="UniProtKB-SubCell"/>
</dbReference>
<evidence type="ECO:0000256" key="5">
    <source>
        <dbReference type="ARBA" id="ARBA00022679"/>
    </source>
</evidence>
<dbReference type="GO" id="GO:0019134">
    <property type="term" value="F:glucosamine-1-phosphate N-acetyltransferase activity"/>
    <property type="evidence" value="ECO:0007669"/>
    <property type="project" value="UniProtKB-UniRule"/>
</dbReference>
<comment type="similarity">
    <text evidence="3 18">In the N-terminal section; belongs to the N-acetylglucosamine-1-phosphate uridyltransferase family.</text>
</comment>
<feature type="binding site" evidence="18">
    <location>
        <position position="330"/>
    </location>
    <ligand>
        <name>UDP-N-acetyl-alpha-D-glucosamine</name>
        <dbReference type="ChEBI" id="CHEBI:57705"/>
    </ligand>
</feature>
<dbReference type="CDD" id="cd03353">
    <property type="entry name" value="LbH_GlmU_C"/>
    <property type="match status" value="1"/>
</dbReference>
<feature type="binding site" evidence="18">
    <location>
        <position position="166"/>
    </location>
    <ligand>
        <name>UDP-N-acetyl-alpha-D-glucosamine</name>
        <dbReference type="ChEBI" id="CHEBI:57705"/>
    </ligand>
</feature>
<feature type="binding site" evidence="18">
    <location>
        <position position="437"/>
    </location>
    <ligand>
        <name>acetyl-CoA</name>
        <dbReference type="ChEBI" id="CHEBI:57288"/>
    </ligand>
</feature>
<keyword evidence="13 18" id="KW-0012">Acyltransferase</keyword>
<feature type="binding site" evidence="18">
    <location>
        <position position="102"/>
    </location>
    <ligand>
        <name>Mg(2+)</name>
        <dbReference type="ChEBI" id="CHEBI:18420"/>
    </ligand>
</feature>
<feature type="binding site" evidence="18">
    <location>
        <begin position="8"/>
        <end position="11"/>
    </location>
    <ligand>
        <name>UDP-N-acetyl-alpha-D-glucosamine</name>
        <dbReference type="ChEBI" id="CHEBI:57705"/>
    </ligand>
</feature>
<dbReference type="PANTHER" id="PTHR43584:SF3">
    <property type="entry name" value="BIFUNCTIONAL PROTEIN GLMU"/>
    <property type="match status" value="1"/>
</dbReference>
<dbReference type="EC" id="2.3.1.157" evidence="18"/>
<evidence type="ECO:0000256" key="6">
    <source>
        <dbReference type="ARBA" id="ARBA00022695"/>
    </source>
</evidence>
<keyword evidence="7 18" id="KW-0479">Metal-binding</keyword>
<dbReference type="InterPro" id="IPR018357">
    <property type="entry name" value="Hexapep_transf_CS"/>
</dbReference>
<feature type="region of interest" description="Pyrophosphorylase" evidence="18">
    <location>
        <begin position="1"/>
        <end position="226"/>
    </location>
</feature>
<evidence type="ECO:0000256" key="4">
    <source>
        <dbReference type="ARBA" id="ARBA00022490"/>
    </source>
</evidence>
<feature type="region of interest" description="N-acetyltransferase" evidence="18">
    <location>
        <begin position="248"/>
        <end position="448"/>
    </location>
</feature>
<feature type="active site" description="Proton acceptor" evidence="18">
    <location>
        <position position="360"/>
    </location>
</feature>
<evidence type="ECO:0000256" key="2">
    <source>
        <dbReference type="ARBA" id="ARBA00007707"/>
    </source>
</evidence>
<dbReference type="EC" id="2.7.7.23" evidence="18"/>
<comment type="catalytic activity">
    <reaction evidence="15 18">
        <text>alpha-D-glucosamine 1-phosphate + acetyl-CoA = N-acetyl-alpha-D-glucosamine 1-phosphate + CoA + H(+)</text>
        <dbReference type="Rhea" id="RHEA:13725"/>
        <dbReference type="ChEBI" id="CHEBI:15378"/>
        <dbReference type="ChEBI" id="CHEBI:57287"/>
        <dbReference type="ChEBI" id="CHEBI:57288"/>
        <dbReference type="ChEBI" id="CHEBI:57776"/>
        <dbReference type="ChEBI" id="CHEBI:58516"/>
        <dbReference type="EC" id="2.3.1.157"/>
    </reaction>
</comment>
<evidence type="ECO:0000256" key="16">
    <source>
        <dbReference type="ARBA" id="ARBA00048493"/>
    </source>
</evidence>
<keyword evidence="9 18" id="KW-0460">Magnesium</keyword>
<feature type="binding site" evidence="18">
    <location>
        <position position="22"/>
    </location>
    <ligand>
        <name>UDP-N-acetyl-alpha-D-glucosamine</name>
        <dbReference type="ChEBI" id="CHEBI:57705"/>
    </ligand>
</feature>
<dbReference type="InterPro" id="IPR011004">
    <property type="entry name" value="Trimer_LpxA-like_sf"/>
</dbReference>
<feature type="binding site" evidence="18">
    <location>
        <position position="402"/>
    </location>
    <ligand>
        <name>acetyl-CoA</name>
        <dbReference type="ChEBI" id="CHEBI:57288"/>
    </ligand>
</feature>
<dbReference type="SUPFAM" id="SSF51161">
    <property type="entry name" value="Trimeric LpxA-like enzymes"/>
    <property type="match status" value="1"/>
</dbReference>
<comment type="pathway">
    <text evidence="18">Nucleotide-sugar biosynthesis; UDP-N-acetyl-alpha-D-glucosamine biosynthesis; N-acetyl-alpha-D-glucosamine 1-phosphate from alpha-D-glucosamine 6-phosphate (route II): step 2/2.</text>
</comment>
<feature type="domain" description="MobA-like NTP transferase" evidence="19">
    <location>
        <begin position="6"/>
        <end position="128"/>
    </location>
</feature>
<dbReference type="InterPro" id="IPR038009">
    <property type="entry name" value="GlmU_C_LbH"/>
</dbReference>
<dbReference type="Pfam" id="PF12804">
    <property type="entry name" value="NTP_transf_3"/>
    <property type="match status" value="1"/>
</dbReference>
<dbReference type="RefSeq" id="WP_182810125.1">
    <property type="nucleotide sequence ID" value="NZ_JACJFM010000027.1"/>
</dbReference>
<evidence type="ECO:0000259" key="20">
    <source>
        <dbReference type="Pfam" id="PF25087"/>
    </source>
</evidence>
<evidence type="ECO:0000313" key="21">
    <source>
        <dbReference type="EMBL" id="MBB1488352.1"/>
    </source>
</evidence>
<evidence type="ECO:0000256" key="3">
    <source>
        <dbReference type="ARBA" id="ARBA00007947"/>
    </source>
</evidence>
<evidence type="ECO:0000256" key="18">
    <source>
        <dbReference type="HAMAP-Rule" id="MF_01631"/>
    </source>
</evidence>
<dbReference type="GO" id="GO:0009252">
    <property type="term" value="P:peptidoglycan biosynthetic process"/>
    <property type="evidence" value="ECO:0007669"/>
    <property type="project" value="UniProtKB-UniRule"/>
</dbReference>
<feature type="binding site" evidence="18">
    <location>
        <begin position="100"/>
        <end position="102"/>
    </location>
    <ligand>
        <name>UDP-N-acetyl-alpha-D-glucosamine</name>
        <dbReference type="ChEBI" id="CHEBI:57705"/>
    </ligand>
</feature>
<dbReference type="InterPro" id="IPR025877">
    <property type="entry name" value="MobA-like_NTP_Trfase"/>
</dbReference>
<dbReference type="GO" id="GO:0016020">
    <property type="term" value="C:membrane"/>
    <property type="evidence" value="ECO:0007669"/>
    <property type="project" value="GOC"/>
</dbReference>
<dbReference type="InterPro" id="IPR001451">
    <property type="entry name" value="Hexapep"/>
</dbReference>
<feature type="binding site" evidence="18">
    <location>
        <position position="137"/>
    </location>
    <ligand>
        <name>UDP-N-acetyl-alpha-D-glucosamine</name>
        <dbReference type="ChEBI" id="CHEBI:57705"/>
    </ligand>
</feature>
<evidence type="ECO:0000256" key="7">
    <source>
        <dbReference type="ARBA" id="ARBA00022723"/>
    </source>
</evidence>
<evidence type="ECO:0000256" key="17">
    <source>
        <dbReference type="ARBA" id="ARBA00049628"/>
    </source>
</evidence>
<evidence type="ECO:0000256" key="13">
    <source>
        <dbReference type="ARBA" id="ARBA00023315"/>
    </source>
</evidence>
<dbReference type="HAMAP" id="MF_01631">
    <property type="entry name" value="GlmU"/>
    <property type="match status" value="1"/>
</dbReference>
<dbReference type="GO" id="GO:0000902">
    <property type="term" value="P:cell morphogenesis"/>
    <property type="evidence" value="ECO:0007669"/>
    <property type="project" value="UniProtKB-UniRule"/>
</dbReference>
<evidence type="ECO:0000313" key="22">
    <source>
        <dbReference type="Proteomes" id="UP000565262"/>
    </source>
</evidence>
<feature type="binding site" evidence="18">
    <location>
        <position position="73"/>
    </location>
    <ligand>
        <name>UDP-N-acetyl-alpha-D-glucosamine</name>
        <dbReference type="ChEBI" id="CHEBI:57705"/>
    </ligand>
</feature>
<dbReference type="GO" id="GO:0009245">
    <property type="term" value="P:lipid A biosynthetic process"/>
    <property type="evidence" value="ECO:0007669"/>
    <property type="project" value="UniProtKB-UniRule"/>
</dbReference>
<comment type="subcellular location">
    <subcellularLocation>
        <location evidence="1 18">Cytoplasm</location>
    </subcellularLocation>
</comment>
<evidence type="ECO:0000256" key="14">
    <source>
        <dbReference type="ARBA" id="ARBA00023316"/>
    </source>
</evidence>
<evidence type="ECO:0000256" key="11">
    <source>
        <dbReference type="ARBA" id="ARBA00022984"/>
    </source>
</evidence>
<comment type="similarity">
    <text evidence="2 18">In the C-terminal section; belongs to the transferase hexapeptide repeat family.</text>
</comment>
<protein>
    <recommendedName>
        <fullName evidence="18">Bifunctional protein GlmU</fullName>
    </recommendedName>
    <domain>
        <recommendedName>
            <fullName evidence="18">UDP-N-acetylglucosamine pyrophosphorylase</fullName>
            <ecNumber evidence="18">2.7.7.23</ecNumber>
        </recommendedName>
        <alternativeName>
            <fullName evidence="18">N-acetylglucosamine-1-phosphate uridyltransferase</fullName>
        </alternativeName>
    </domain>
    <domain>
        <recommendedName>
            <fullName evidence="18">Glucosamine-1-phosphate N-acetyltransferase</fullName>
            <ecNumber evidence="18">2.3.1.157</ecNumber>
        </recommendedName>
    </domain>
</protein>
<feature type="binding site" evidence="18">
    <location>
        <position position="348"/>
    </location>
    <ligand>
        <name>UDP-N-acetyl-alpha-D-glucosamine</name>
        <dbReference type="ChEBI" id="CHEBI:57705"/>
    </ligand>
</feature>